<feature type="transmembrane region" description="Helical" evidence="6">
    <location>
        <begin position="220"/>
        <end position="245"/>
    </location>
</feature>
<comment type="similarity">
    <text evidence="2">Belongs to the UPF0014 family.</text>
</comment>
<evidence type="ECO:0000256" key="4">
    <source>
        <dbReference type="ARBA" id="ARBA00022989"/>
    </source>
</evidence>
<dbReference type="PANTHER" id="PTHR30028:SF0">
    <property type="entry name" value="PROTEIN ALUMINUM SENSITIVE 3"/>
    <property type="match status" value="1"/>
</dbReference>
<name>A0A220MLH4_9BACL</name>
<dbReference type="PANTHER" id="PTHR30028">
    <property type="entry name" value="UPF0014 INNER MEMBRANE PROTEIN YBBM-RELATED"/>
    <property type="match status" value="1"/>
</dbReference>
<evidence type="ECO:0000313" key="8">
    <source>
        <dbReference type="Proteomes" id="UP000197781"/>
    </source>
</evidence>
<dbReference type="InterPro" id="IPR005226">
    <property type="entry name" value="UPF0014_fam"/>
</dbReference>
<reference evidence="7 8" key="1">
    <citation type="submission" date="2016-11" db="EMBL/GenBank/DDBJ databases">
        <authorList>
            <person name="Jaros S."/>
            <person name="Januszkiewicz K."/>
            <person name="Wedrychowicz H."/>
        </authorList>
    </citation>
    <scope>NUCLEOTIDE SEQUENCE [LARGE SCALE GENOMIC DNA]</scope>
    <source>
        <strain evidence="7 8">NF2</strain>
    </source>
</reference>
<evidence type="ECO:0000256" key="2">
    <source>
        <dbReference type="ARBA" id="ARBA00005268"/>
    </source>
</evidence>
<accession>A0A220MLH4</accession>
<gene>
    <name evidence="7" type="ORF">BP422_22120</name>
</gene>
<keyword evidence="4 6" id="KW-1133">Transmembrane helix</keyword>
<dbReference type="Pfam" id="PF03649">
    <property type="entry name" value="UPF0014"/>
    <property type="match status" value="1"/>
</dbReference>
<dbReference type="RefSeq" id="WP_088909616.1">
    <property type="nucleotide sequence ID" value="NZ_CP018145.1"/>
</dbReference>
<dbReference type="EMBL" id="CP018145">
    <property type="protein sequence ID" value="ASJ56004.1"/>
    <property type="molecule type" value="Genomic_DNA"/>
</dbReference>
<evidence type="ECO:0000313" key="7">
    <source>
        <dbReference type="EMBL" id="ASJ56004.1"/>
    </source>
</evidence>
<protein>
    <submittedName>
        <fullName evidence="7">Iron export ABC transporter permease subunit FetB</fullName>
    </submittedName>
</protein>
<dbReference type="GO" id="GO:0005886">
    <property type="term" value="C:plasma membrane"/>
    <property type="evidence" value="ECO:0007669"/>
    <property type="project" value="TreeGrafter"/>
</dbReference>
<evidence type="ECO:0000256" key="6">
    <source>
        <dbReference type="SAM" id="Phobius"/>
    </source>
</evidence>
<keyword evidence="5 6" id="KW-0472">Membrane</keyword>
<dbReference type="AlphaFoldDB" id="A0A220MLH4"/>
<keyword evidence="3 6" id="KW-0812">Transmembrane</keyword>
<feature type="transmembrane region" description="Helical" evidence="6">
    <location>
        <begin position="37"/>
        <end position="58"/>
    </location>
</feature>
<feature type="transmembrane region" description="Helical" evidence="6">
    <location>
        <begin position="92"/>
        <end position="117"/>
    </location>
</feature>
<dbReference type="KEGG" id="bfm:BP422_22120"/>
<feature type="transmembrane region" description="Helical" evidence="6">
    <location>
        <begin position="64"/>
        <end position="83"/>
    </location>
</feature>
<feature type="transmembrane region" description="Helical" evidence="6">
    <location>
        <begin position="123"/>
        <end position="145"/>
    </location>
</feature>
<evidence type="ECO:0000256" key="5">
    <source>
        <dbReference type="ARBA" id="ARBA00023136"/>
    </source>
</evidence>
<feature type="transmembrane region" description="Helical" evidence="6">
    <location>
        <begin position="6"/>
        <end position="25"/>
    </location>
</feature>
<comment type="subcellular location">
    <subcellularLocation>
        <location evidence="1">Membrane</location>
        <topology evidence="1">Multi-pass membrane protein</topology>
    </subcellularLocation>
</comment>
<organism evidence="7 8">
    <name type="scientific">Brevibacillus formosus</name>
    <dbReference type="NCBI Taxonomy" id="54913"/>
    <lineage>
        <taxon>Bacteria</taxon>
        <taxon>Bacillati</taxon>
        <taxon>Bacillota</taxon>
        <taxon>Bacilli</taxon>
        <taxon>Bacillales</taxon>
        <taxon>Paenibacillaceae</taxon>
        <taxon>Brevibacillus</taxon>
    </lineage>
</organism>
<evidence type="ECO:0000256" key="3">
    <source>
        <dbReference type="ARBA" id="ARBA00022692"/>
    </source>
</evidence>
<proteinExistence type="inferred from homology"/>
<sequence length="254" mass="28019">MTHTFTGSYMWLLFAYAFVFIALLLSVWQKLGLEKDILIGTIRSTVQLLAIGYVLHFVFAADSVWFILLIILMMILVASWNAASRAKQLSGIFWRISLSLAITEIVTMGLLVVLGLVSPTPQYLIPMSGMIIGSSMIVTSLFLSYMNREVEASRGEIETLLCLGATSRQAMHVVLKRAVKASMIPTFDTMKTIGLVQLPGMMTGMIVAGASPIEAVRYQILIMLSFSSSAAISAVLISMLSYQLWFTRDSMLHS</sequence>
<dbReference type="Proteomes" id="UP000197781">
    <property type="component" value="Chromosome"/>
</dbReference>
<evidence type="ECO:0000256" key="1">
    <source>
        <dbReference type="ARBA" id="ARBA00004141"/>
    </source>
</evidence>